<keyword evidence="1" id="KW-0378">Hydrolase</keyword>
<protein>
    <submittedName>
        <fullName evidence="1">Alpha/beta fold hydrolase</fullName>
    </submittedName>
</protein>
<keyword evidence="2" id="KW-1185">Reference proteome</keyword>
<dbReference type="InterPro" id="IPR029058">
    <property type="entry name" value="AB_hydrolase_fold"/>
</dbReference>
<organism evidence="1 2">
    <name type="scientific">Oerskovia merdavium</name>
    <dbReference type="NCBI Taxonomy" id="2762227"/>
    <lineage>
        <taxon>Bacteria</taxon>
        <taxon>Bacillati</taxon>
        <taxon>Actinomycetota</taxon>
        <taxon>Actinomycetes</taxon>
        <taxon>Micrococcales</taxon>
        <taxon>Cellulomonadaceae</taxon>
        <taxon>Oerskovia</taxon>
    </lineage>
</organism>
<dbReference type="Proteomes" id="UP000655570">
    <property type="component" value="Unassembled WGS sequence"/>
</dbReference>
<dbReference type="RefSeq" id="WP_191804767.1">
    <property type="nucleotide sequence ID" value="NZ_JACSQF010000014.1"/>
</dbReference>
<sequence>MRTHVRRPVLVLLAAVAIVLALLAADAVRRVVEGRSEQATDAPFYVPPTPLAEAAPGTIIRSEPIASAPEGSLAWRVLYHSRDLAGDDVAVSGVVVVPDRPAPEGGRTLVSWAHPTTGAAPRCAPSLALDPFELVEGLHELLAAGYAIAATDYPGLGVDGASSYLLGVPESNSVLDIARAARALPDGGVGDRLLLWGHSQGGQAALFAAERAGSYAPELTLEGVAVAAPAANLNALMSDDIVNLSGTTIASFAVPAYEAAYADRYPKSEIDGILTPAGAAATPRMAALCLLTETREIHAIADPLVGGYVTADPATTEPWQTLLRENSAGGQPIDVPVFVGQGLADRLVVPATTEGYVRLLCAQGADVVLHTFPGITHALAADASLPELFLWLAEVEAGRRPSTAC</sequence>
<accession>A0ABR8U1B8</accession>
<gene>
    <name evidence="1" type="ORF">H9641_13970</name>
</gene>
<evidence type="ECO:0000313" key="1">
    <source>
        <dbReference type="EMBL" id="MBD7981820.1"/>
    </source>
</evidence>
<dbReference type="GO" id="GO:0016787">
    <property type="term" value="F:hydrolase activity"/>
    <property type="evidence" value="ECO:0007669"/>
    <property type="project" value="UniProtKB-KW"/>
</dbReference>
<dbReference type="PIRSF" id="PIRSF029171">
    <property type="entry name" value="Esterase_LipA"/>
    <property type="match status" value="1"/>
</dbReference>
<dbReference type="Pfam" id="PF03583">
    <property type="entry name" value="LIP"/>
    <property type="match status" value="1"/>
</dbReference>
<reference evidence="1 2" key="1">
    <citation type="submission" date="2020-08" db="EMBL/GenBank/DDBJ databases">
        <title>A Genomic Blueprint of the Chicken Gut Microbiome.</title>
        <authorList>
            <person name="Gilroy R."/>
            <person name="Ravi A."/>
            <person name="Getino M."/>
            <person name="Pursley I."/>
            <person name="Horton D.L."/>
            <person name="Alikhan N.-F."/>
            <person name="Baker D."/>
            <person name="Gharbi K."/>
            <person name="Hall N."/>
            <person name="Watson M."/>
            <person name="Adriaenssens E.M."/>
            <person name="Foster-Nyarko E."/>
            <person name="Jarju S."/>
            <person name="Secka A."/>
            <person name="Antonio M."/>
            <person name="Oren A."/>
            <person name="Chaudhuri R."/>
            <person name="La Ragione R.M."/>
            <person name="Hildebrand F."/>
            <person name="Pallen M.J."/>
        </authorList>
    </citation>
    <scope>NUCLEOTIDE SEQUENCE [LARGE SCALE GENOMIC DNA]</scope>
    <source>
        <strain evidence="1 2">Sa2CUA9</strain>
    </source>
</reference>
<name>A0ABR8U1B8_9CELL</name>
<dbReference type="PANTHER" id="PTHR34853">
    <property type="match status" value="1"/>
</dbReference>
<dbReference type="EMBL" id="JACSQF010000014">
    <property type="protein sequence ID" value="MBD7981820.1"/>
    <property type="molecule type" value="Genomic_DNA"/>
</dbReference>
<evidence type="ECO:0000313" key="2">
    <source>
        <dbReference type="Proteomes" id="UP000655570"/>
    </source>
</evidence>
<comment type="caution">
    <text evidence="1">The sequence shown here is derived from an EMBL/GenBank/DDBJ whole genome shotgun (WGS) entry which is preliminary data.</text>
</comment>
<proteinExistence type="predicted"/>
<dbReference type="Gene3D" id="3.40.50.1820">
    <property type="entry name" value="alpha/beta hydrolase"/>
    <property type="match status" value="2"/>
</dbReference>
<dbReference type="SUPFAM" id="SSF53474">
    <property type="entry name" value="alpha/beta-Hydrolases"/>
    <property type="match status" value="1"/>
</dbReference>
<dbReference type="PANTHER" id="PTHR34853:SF1">
    <property type="entry name" value="LIPASE 5"/>
    <property type="match status" value="1"/>
</dbReference>
<dbReference type="InterPro" id="IPR005152">
    <property type="entry name" value="Lipase_secreted"/>
</dbReference>